<dbReference type="RefSeq" id="WP_220608911.1">
    <property type="nucleotide sequence ID" value="NZ_CP080598.1"/>
</dbReference>
<dbReference type="EMBL" id="CP080598">
    <property type="protein sequence ID" value="QYX30772.1"/>
    <property type="molecule type" value="Genomic_DNA"/>
</dbReference>
<reference evidence="1 2" key="1">
    <citation type="journal article" date="2022" name="J. Am. Chem. Soc.">
        <title>Biosynthesis of Guanitoxin Enables Global Environmental Detection in Freshwater Cyanobacteria.</title>
        <authorList>
            <person name="Lima S.T."/>
            <person name="Fallon T.R."/>
            <person name="Cordoza J.L."/>
            <person name="Chekan J.R."/>
            <person name="Delbaje E."/>
            <person name="Hopiavuori A.R."/>
            <person name="Alvarenga D.O."/>
            <person name="Wood S.M."/>
            <person name="Luhavaya H."/>
            <person name="Baumgartner J.T."/>
            <person name="Dorr F.A."/>
            <person name="Etchegaray A."/>
            <person name="Pinto E."/>
            <person name="McKinnie S.M.K."/>
            <person name="Fiore M.F."/>
            <person name="Moore B.S."/>
        </authorList>
    </citation>
    <scope>NUCLEOTIDE SEQUENCE [LARGE SCALE GENOMIC DNA]</scope>
    <source>
        <strain evidence="1 2">ITEP-024</strain>
    </source>
</reference>
<evidence type="ECO:0000313" key="1">
    <source>
        <dbReference type="EMBL" id="QYX30772.1"/>
    </source>
</evidence>
<accession>A0ABX8WWL3</accession>
<dbReference type="Proteomes" id="UP000826540">
    <property type="component" value="Chromosome"/>
</dbReference>
<evidence type="ECO:0000313" key="2">
    <source>
        <dbReference type="Proteomes" id="UP000826540"/>
    </source>
</evidence>
<proteinExistence type="predicted"/>
<keyword evidence="2" id="KW-1185">Reference proteome</keyword>
<gene>
    <name evidence="1" type="ORF">K2F26_18135</name>
</gene>
<protein>
    <submittedName>
        <fullName evidence="1">Uncharacterized protein</fullName>
    </submittedName>
</protein>
<name>A0ABX8WWL3_9CYAN</name>
<sequence>MVQFIGSIFLAGGIISRWGLGRGDWLRQRRRRSHFLAGMILAHAEAQRRRE</sequence>
<organism evidence="1 2">
    <name type="scientific">Sphaerospermopsis torques-reginae ITEP-024</name>
    <dbReference type="NCBI Taxonomy" id="984208"/>
    <lineage>
        <taxon>Bacteria</taxon>
        <taxon>Bacillati</taxon>
        <taxon>Cyanobacteriota</taxon>
        <taxon>Cyanophyceae</taxon>
        <taxon>Nostocales</taxon>
        <taxon>Aphanizomenonaceae</taxon>
        <taxon>Sphaerospermopsis</taxon>
        <taxon>Sphaerospermopsis torques-reginae</taxon>
    </lineage>
</organism>